<evidence type="ECO:0000256" key="1">
    <source>
        <dbReference type="SAM" id="MobiDB-lite"/>
    </source>
</evidence>
<name>A0ABW9YSP8_9HYPH</name>
<dbReference type="SUPFAM" id="SSF48452">
    <property type="entry name" value="TPR-like"/>
    <property type="match status" value="1"/>
</dbReference>
<dbReference type="Gene3D" id="1.25.40.10">
    <property type="entry name" value="Tetratricopeptide repeat domain"/>
    <property type="match status" value="1"/>
</dbReference>
<reference evidence="3 4" key="1">
    <citation type="submission" date="2020-01" db="EMBL/GenBank/DDBJ databases">
        <title>Microvirga sp. nov., an arsenate reduction bacterium isolated from Tibet hotspring sediments.</title>
        <authorList>
            <person name="Yuan C.-G."/>
        </authorList>
    </citation>
    <scope>NUCLEOTIDE SEQUENCE [LARGE SCALE GENOMIC DNA]</scope>
    <source>
        <strain evidence="3 4">SYSU G3D203</strain>
    </source>
</reference>
<protein>
    <recommendedName>
        <fullName evidence="5">Tetratricopeptide repeat protein</fullName>
    </recommendedName>
</protein>
<keyword evidence="4" id="KW-1185">Reference proteome</keyword>
<organism evidence="3 4">
    <name type="scientific">Microvirga arsenatis</name>
    <dbReference type="NCBI Taxonomy" id="2692265"/>
    <lineage>
        <taxon>Bacteria</taxon>
        <taxon>Pseudomonadati</taxon>
        <taxon>Pseudomonadota</taxon>
        <taxon>Alphaproteobacteria</taxon>
        <taxon>Hyphomicrobiales</taxon>
        <taxon>Methylobacteriaceae</taxon>
        <taxon>Microvirga</taxon>
    </lineage>
</organism>
<keyword evidence="2" id="KW-0732">Signal</keyword>
<proteinExistence type="predicted"/>
<feature type="region of interest" description="Disordered" evidence="1">
    <location>
        <begin position="508"/>
        <end position="536"/>
    </location>
</feature>
<evidence type="ECO:0000313" key="3">
    <source>
        <dbReference type="EMBL" id="NBJ23105.1"/>
    </source>
</evidence>
<feature type="region of interest" description="Disordered" evidence="1">
    <location>
        <begin position="31"/>
        <end position="92"/>
    </location>
</feature>
<dbReference type="InterPro" id="IPR011990">
    <property type="entry name" value="TPR-like_helical_dom_sf"/>
</dbReference>
<evidence type="ECO:0008006" key="5">
    <source>
        <dbReference type="Google" id="ProtNLM"/>
    </source>
</evidence>
<dbReference type="EMBL" id="JAAAXJ010000001">
    <property type="protein sequence ID" value="NBJ23105.1"/>
    <property type="molecule type" value="Genomic_DNA"/>
</dbReference>
<dbReference type="Proteomes" id="UP000818323">
    <property type="component" value="Unassembled WGS sequence"/>
</dbReference>
<feature type="chain" id="PRO_5045696113" description="Tetratricopeptide repeat protein" evidence="2">
    <location>
        <begin position="23"/>
        <end position="620"/>
    </location>
</feature>
<sequence length="620" mass="67447">MSMNRMALLLGCIGSTVLIASGALSAGKPGQQPGLLLSQPDNAASEAPFDLKAPLPDNTGAKSTSTGGLLMSGPNPNPAPLSQPLARPARDASAKVDESALRFYASQNDSARVAMEIKRIKALNPSWEPPSDLFSEAGDPAVEQKLWDLFGEGRYDEIRIAVENIRKADPNWRPSEKLVREFDRAQVRLQLIAASDAKDAHGVLAIAEAQPAMLVCADVDAMWRVAEALIQTSQEDRAQELYKYILTRCPDPAERLATVQKAMELLPVPAVKALMAAARYRNDNGKALETAQLDLMRRQIGAVASDPAAAPVPPADLKSFESLVKQKRMSNDADLLGWHYYSLKSWSTAAEWFKLAMGWDRLPKSAEGYALALRQQGQLAEAEALAYEWRNASPLIAKLFVEIVATALTQPNPAPFDEARLARMEEMVSSTKSANGGQALGWYYYNKNSFPKARQWFEASVTWEAKETNVLGLALAAHRINDRALFRKTVTDFGKQYAAVAALQAYDKPQGGTGKGGAPRRSGGGGGGGSSQASQLANAAVEQFKNGHYREALATLDRRAGVAREDQGLGVLRGWALYHLNQYDKAREKFAELDRKQSTRDTQYGLYYTGAALDPAHIGD</sequence>
<feature type="signal peptide" evidence="2">
    <location>
        <begin position="1"/>
        <end position="22"/>
    </location>
</feature>
<accession>A0ABW9YSP8</accession>
<comment type="caution">
    <text evidence="3">The sequence shown here is derived from an EMBL/GenBank/DDBJ whole genome shotgun (WGS) entry which is preliminary data.</text>
</comment>
<evidence type="ECO:0000313" key="4">
    <source>
        <dbReference type="Proteomes" id="UP000818323"/>
    </source>
</evidence>
<evidence type="ECO:0000256" key="2">
    <source>
        <dbReference type="SAM" id="SignalP"/>
    </source>
</evidence>
<feature type="compositionally biased region" description="Gly residues" evidence="1">
    <location>
        <begin position="511"/>
        <end position="530"/>
    </location>
</feature>
<gene>
    <name evidence="3" type="ORF">GR303_01860</name>
</gene>
<dbReference type="RefSeq" id="WP_161721702.1">
    <property type="nucleotide sequence ID" value="NZ_JAAAXI010000002.1"/>
</dbReference>